<sequence>MNENARSLMFTYTTKSITHVILQFSRNTLESKMESMIINRSKTIRKVQQTNAGSSRLRLSRDMQKKVRTVPM</sequence>
<comment type="caution">
    <text evidence="1">The sequence shown here is derived from an EMBL/GenBank/DDBJ whole genome shotgun (WGS) entry which is preliminary data.</text>
</comment>
<accession>A0A0V1L4V3</accession>
<evidence type="ECO:0000313" key="1">
    <source>
        <dbReference type="EMBL" id="KRZ54560.1"/>
    </source>
</evidence>
<protein>
    <submittedName>
        <fullName evidence="1">Uncharacterized protein</fullName>
    </submittedName>
</protein>
<dbReference type="AlphaFoldDB" id="A0A0V1L4V3"/>
<dbReference type="Proteomes" id="UP000054721">
    <property type="component" value="Unassembled WGS sequence"/>
</dbReference>
<dbReference type="EMBL" id="JYDW01000135">
    <property type="protein sequence ID" value="KRZ54560.1"/>
    <property type="molecule type" value="Genomic_DNA"/>
</dbReference>
<gene>
    <name evidence="1" type="ORF">T02_13602</name>
</gene>
<organism evidence="1 2">
    <name type="scientific">Trichinella nativa</name>
    <dbReference type="NCBI Taxonomy" id="6335"/>
    <lineage>
        <taxon>Eukaryota</taxon>
        <taxon>Metazoa</taxon>
        <taxon>Ecdysozoa</taxon>
        <taxon>Nematoda</taxon>
        <taxon>Enoplea</taxon>
        <taxon>Dorylaimia</taxon>
        <taxon>Trichinellida</taxon>
        <taxon>Trichinellidae</taxon>
        <taxon>Trichinella</taxon>
    </lineage>
</organism>
<keyword evidence="2" id="KW-1185">Reference proteome</keyword>
<dbReference type="OrthoDB" id="10439034at2759"/>
<evidence type="ECO:0000313" key="2">
    <source>
        <dbReference type="Proteomes" id="UP000054721"/>
    </source>
</evidence>
<reference evidence="1 2" key="1">
    <citation type="submission" date="2015-05" db="EMBL/GenBank/DDBJ databases">
        <title>Evolution of Trichinella species and genotypes.</title>
        <authorList>
            <person name="Korhonen P.K."/>
            <person name="Edoardo P."/>
            <person name="Giuseppe L.R."/>
            <person name="Gasser R.B."/>
        </authorList>
    </citation>
    <scope>NUCLEOTIDE SEQUENCE [LARGE SCALE GENOMIC DNA]</scope>
    <source>
        <strain evidence="1">ISS10</strain>
    </source>
</reference>
<name>A0A0V1L4V3_9BILA</name>
<proteinExistence type="predicted"/>